<dbReference type="AlphaFoldDB" id="A0ABD1UY09"/>
<feature type="coiled-coil region" evidence="1">
    <location>
        <begin position="75"/>
        <end position="102"/>
    </location>
</feature>
<dbReference type="PANTHER" id="PTHR33448">
    <property type="entry name" value="CHLOROPLAST PROTEIN HCF243-RELATED"/>
    <property type="match status" value="1"/>
</dbReference>
<dbReference type="Proteomes" id="UP001604277">
    <property type="component" value="Unassembled WGS sequence"/>
</dbReference>
<keyword evidence="3" id="KW-1185">Reference proteome</keyword>
<evidence type="ECO:0000313" key="2">
    <source>
        <dbReference type="EMBL" id="KAL2529930.1"/>
    </source>
</evidence>
<accession>A0ABD1UY09</accession>
<keyword evidence="1" id="KW-0175">Coiled coil</keyword>
<evidence type="ECO:0000256" key="1">
    <source>
        <dbReference type="SAM" id="Coils"/>
    </source>
</evidence>
<organism evidence="2 3">
    <name type="scientific">Forsythia ovata</name>
    <dbReference type="NCBI Taxonomy" id="205694"/>
    <lineage>
        <taxon>Eukaryota</taxon>
        <taxon>Viridiplantae</taxon>
        <taxon>Streptophyta</taxon>
        <taxon>Embryophyta</taxon>
        <taxon>Tracheophyta</taxon>
        <taxon>Spermatophyta</taxon>
        <taxon>Magnoliopsida</taxon>
        <taxon>eudicotyledons</taxon>
        <taxon>Gunneridae</taxon>
        <taxon>Pentapetalae</taxon>
        <taxon>asterids</taxon>
        <taxon>lamiids</taxon>
        <taxon>Lamiales</taxon>
        <taxon>Oleaceae</taxon>
        <taxon>Forsythieae</taxon>
        <taxon>Forsythia</taxon>
    </lineage>
</organism>
<proteinExistence type="predicted"/>
<evidence type="ECO:0000313" key="3">
    <source>
        <dbReference type="Proteomes" id="UP001604277"/>
    </source>
</evidence>
<dbReference type="PANTHER" id="PTHR33448:SF4">
    <property type="entry name" value="CHLOROPLAST PROTEIN HCF243"/>
    <property type="match status" value="1"/>
</dbReference>
<reference evidence="3" key="1">
    <citation type="submission" date="2024-07" db="EMBL/GenBank/DDBJ databases">
        <title>Two chromosome-level genome assemblies of Korean endemic species Abeliophyllum distichum and Forsythia ovata (Oleaceae).</title>
        <authorList>
            <person name="Jang H."/>
        </authorList>
    </citation>
    <scope>NUCLEOTIDE SEQUENCE [LARGE SCALE GENOMIC DNA]</scope>
</reference>
<protein>
    <submittedName>
        <fullName evidence="2">Uncharacterized protein</fullName>
    </submittedName>
</protein>
<dbReference type="EMBL" id="JBFOLJ010000006">
    <property type="protein sequence ID" value="KAL2529930.1"/>
    <property type="molecule type" value="Genomic_DNA"/>
</dbReference>
<sequence>MMTMRSSRRHALEDIEIKYDKIEKEAVRVSICISPRNALLLMRCRSDPMKMAALANCFSCDANTTSKQEDADECGENIDKEIEDIEEQLHVQESEVADEVDDEIPQQNVGVSIEQEISAQVELEVPQNDLLL</sequence>
<comment type="caution">
    <text evidence="2">The sequence shown here is derived from an EMBL/GenBank/DDBJ whole genome shotgun (WGS) entry which is preliminary data.</text>
</comment>
<gene>
    <name evidence="2" type="ORF">Fot_22531</name>
</gene>
<name>A0ABD1UY09_9LAMI</name>